<feature type="coiled-coil region" evidence="1">
    <location>
        <begin position="135"/>
        <end position="176"/>
    </location>
</feature>
<evidence type="ECO:0000313" key="3">
    <source>
        <dbReference type="EMBL" id="TDX38305.1"/>
    </source>
</evidence>
<evidence type="ECO:0000259" key="2">
    <source>
        <dbReference type="PROSITE" id="PS51750"/>
    </source>
</evidence>
<reference evidence="3 4" key="1">
    <citation type="submission" date="2019-03" db="EMBL/GenBank/DDBJ databases">
        <title>Subsurface microbial communities from deep shales in Ohio and West Virginia, USA.</title>
        <authorList>
            <person name="Wrighton K."/>
        </authorList>
    </citation>
    <scope>NUCLEOTIDE SEQUENCE [LARGE SCALE GENOMIC DNA]</scope>
    <source>
        <strain evidence="3 4">DSMZ 11287</strain>
    </source>
</reference>
<dbReference type="GeneID" id="57013725"/>
<accession>A0A4R8GCI5</accession>
<dbReference type="EMBL" id="SOEF01000037">
    <property type="protein sequence ID" value="TDX38305.1"/>
    <property type="molecule type" value="Genomic_DNA"/>
</dbReference>
<dbReference type="PROSITE" id="PS51750">
    <property type="entry name" value="BRO_N"/>
    <property type="match status" value="1"/>
</dbReference>
<name>A0A4R8GCI5_9FIRM</name>
<gene>
    <name evidence="3" type="ORF">C7954_13719</name>
</gene>
<comment type="caution">
    <text evidence="3">The sequence shown here is derived from an EMBL/GenBank/DDBJ whole genome shotgun (WGS) entry which is preliminary data.</text>
</comment>
<feature type="domain" description="Bro-N" evidence="2">
    <location>
        <begin position="7"/>
        <end position="120"/>
    </location>
</feature>
<organism evidence="3 4">
    <name type="scientific">Halanaerobium congolense</name>
    <dbReference type="NCBI Taxonomy" id="54121"/>
    <lineage>
        <taxon>Bacteria</taxon>
        <taxon>Bacillati</taxon>
        <taxon>Bacillota</taxon>
        <taxon>Clostridia</taxon>
        <taxon>Halanaerobiales</taxon>
        <taxon>Halanaerobiaceae</taxon>
        <taxon>Halanaerobium</taxon>
    </lineage>
</organism>
<dbReference type="Proteomes" id="UP000295472">
    <property type="component" value="Unassembled WGS sequence"/>
</dbReference>
<dbReference type="SMART" id="SM01040">
    <property type="entry name" value="Bro-N"/>
    <property type="match status" value="1"/>
</dbReference>
<protein>
    <submittedName>
        <fullName evidence="3">BRO family protein</fullName>
    </submittedName>
</protein>
<evidence type="ECO:0000256" key="1">
    <source>
        <dbReference type="SAM" id="Coils"/>
    </source>
</evidence>
<sequence>MNSVIELSKVKEEKFGIVNCDFYRDENSDEVFMTAEQVGEVLEYANPRHSINNIVNRNSYLKEEEFSADIKLISPGGGTQNTRVFNEDGIYEVTMLSKQPKAREFRMFVRKVIKELRKTGYVSVEQFDDPYLVVIENMFKSMKLTKKEIKEMKRAQNKYQMELDKHKKIVEQQQKNLDYVNKIVSVEDTATLRKAFTSSVQALALKKQIGFPVAYGKVYGRINKNQGINLKARAKKGNMKIVEYLEQENMLEYAMRIVNDMLNNEENAA</sequence>
<dbReference type="RefSeq" id="WP_166667721.1">
    <property type="nucleotide sequence ID" value="NZ_SOEF01000037.1"/>
</dbReference>
<dbReference type="AlphaFoldDB" id="A0A4R8GCI5"/>
<evidence type="ECO:0000313" key="4">
    <source>
        <dbReference type="Proteomes" id="UP000295472"/>
    </source>
</evidence>
<proteinExistence type="predicted"/>
<dbReference type="InterPro" id="IPR003497">
    <property type="entry name" value="BRO_N_domain"/>
</dbReference>
<dbReference type="Pfam" id="PF02498">
    <property type="entry name" value="Bro-N"/>
    <property type="match status" value="1"/>
</dbReference>
<keyword evidence="1" id="KW-0175">Coiled coil</keyword>